<feature type="compositionally biased region" description="Polar residues" evidence="1">
    <location>
        <begin position="201"/>
        <end position="213"/>
    </location>
</feature>
<sequence>MNSLEDDYMFQENYIIEFPDRIAAIANKDPNFDFDLVFDHTGQSGIFNCSQIKPSKMYFRMFPLPLPTELYTSSDASFYYKNSDVSHIIIIYDPQSPPHVFQDYEEFQLAQAALALNKHPFQYNVLPHGLTPPTRWAPFQLYPQIPLRPRFFEFAQGEDISITKDEQQKQVKDSTKKRIQEIEGQTKKTEKALETEKQKNNKAGQQTSDKQDKLIQQLSELRFKLDQLKNDEDTE</sequence>
<evidence type="ECO:0000313" key="5">
    <source>
        <dbReference type="Proteomes" id="UP000018208"/>
    </source>
</evidence>
<feature type="domain" description="TAFII55 protein conserved region" evidence="2">
    <location>
        <begin position="25"/>
        <end position="137"/>
    </location>
</feature>
<dbReference type="VEuPathDB" id="GiardiaDB:SS50377_22267"/>
<organism evidence="3">
    <name type="scientific">Spironucleus salmonicida</name>
    <dbReference type="NCBI Taxonomy" id="348837"/>
    <lineage>
        <taxon>Eukaryota</taxon>
        <taxon>Metamonada</taxon>
        <taxon>Diplomonadida</taxon>
        <taxon>Hexamitidae</taxon>
        <taxon>Hexamitinae</taxon>
        <taxon>Spironucleus</taxon>
    </lineage>
</organism>
<dbReference type="Proteomes" id="UP000018208">
    <property type="component" value="Unassembled WGS sequence"/>
</dbReference>
<evidence type="ECO:0000313" key="3">
    <source>
        <dbReference type="EMBL" id="EST42239.1"/>
    </source>
</evidence>
<dbReference type="Pfam" id="PF04658">
    <property type="entry name" value="TAFII55_N"/>
    <property type="match status" value="1"/>
</dbReference>
<evidence type="ECO:0000259" key="2">
    <source>
        <dbReference type="Pfam" id="PF04658"/>
    </source>
</evidence>
<dbReference type="InterPro" id="IPR006751">
    <property type="entry name" value="TAFII55_prot_cons_reg"/>
</dbReference>
<name>V6LND5_9EUKA</name>
<reference evidence="4" key="2">
    <citation type="submission" date="2020-12" db="EMBL/GenBank/DDBJ databases">
        <title>New Spironucleus salmonicida genome in near-complete chromosomes.</title>
        <authorList>
            <person name="Xu F."/>
            <person name="Kurt Z."/>
            <person name="Jimenez-Gonzalez A."/>
            <person name="Astvaldsson A."/>
            <person name="Andersson J.O."/>
            <person name="Svard S.G."/>
        </authorList>
    </citation>
    <scope>NUCLEOTIDE SEQUENCE</scope>
    <source>
        <strain evidence="4">ATCC 50377</strain>
    </source>
</reference>
<dbReference type="AlphaFoldDB" id="V6LND5"/>
<protein>
    <recommendedName>
        <fullName evidence="2">TAFII55 protein conserved region domain-containing protein</fullName>
    </recommendedName>
</protein>
<proteinExistence type="predicted"/>
<dbReference type="EMBL" id="KI546166">
    <property type="protein sequence ID" value="EST42239.1"/>
    <property type="molecule type" value="Genomic_DNA"/>
</dbReference>
<feature type="compositionally biased region" description="Basic and acidic residues" evidence="1">
    <location>
        <begin position="165"/>
        <end position="199"/>
    </location>
</feature>
<dbReference type="OrthoDB" id="153872at2759"/>
<reference evidence="3 4" key="1">
    <citation type="journal article" date="2014" name="PLoS Genet.">
        <title>The Genome of Spironucleus salmonicida Highlights a Fish Pathogen Adapted to Fluctuating Environments.</title>
        <authorList>
            <person name="Xu F."/>
            <person name="Jerlstrom-Hultqvist J."/>
            <person name="Einarsson E."/>
            <person name="Astvaldsson A."/>
            <person name="Svard S.G."/>
            <person name="Andersson J.O."/>
        </authorList>
    </citation>
    <scope>NUCLEOTIDE SEQUENCE</scope>
    <source>
        <strain evidence="4">ATCC 50377</strain>
    </source>
</reference>
<keyword evidence="5" id="KW-1185">Reference proteome</keyword>
<evidence type="ECO:0000256" key="1">
    <source>
        <dbReference type="SAM" id="MobiDB-lite"/>
    </source>
</evidence>
<evidence type="ECO:0000313" key="4">
    <source>
        <dbReference type="EMBL" id="KAH0574652.1"/>
    </source>
</evidence>
<dbReference type="EMBL" id="AUWU02000003">
    <property type="protein sequence ID" value="KAH0574652.1"/>
    <property type="molecule type" value="Genomic_DNA"/>
</dbReference>
<dbReference type="GO" id="GO:0006367">
    <property type="term" value="P:transcription initiation at RNA polymerase II promoter"/>
    <property type="evidence" value="ECO:0007669"/>
    <property type="project" value="InterPro"/>
</dbReference>
<accession>V6LND5</accession>
<dbReference type="GO" id="GO:0005669">
    <property type="term" value="C:transcription factor TFIID complex"/>
    <property type="evidence" value="ECO:0007669"/>
    <property type="project" value="InterPro"/>
</dbReference>
<gene>
    <name evidence="3" type="ORF">SS50377_18541</name>
    <name evidence="4" type="ORF">SS50377_22267</name>
</gene>
<feature type="region of interest" description="Disordered" evidence="1">
    <location>
        <begin position="165"/>
        <end position="213"/>
    </location>
</feature>